<protein>
    <submittedName>
        <fullName evidence="2">DUF2149 domain-containing protein</fullName>
    </submittedName>
</protein>
<proteinExistence type="predicted"/>
<comment type="caution">
    <text evidence="2">The sequence shown here is derived from an EMBL/GenBank/DDBJ whole genome shotgun (WGS) entry which is preliminary data.</text>
</comment>
<evidence type="ECO:0000256" key="1">
    <source>
        <dbReference type="SAM" id="MobiDB-lite"/>
    </source>
</evidence>
<dbReference type="InterPro" id="IPR018676">
    <property type="entry name" value="DUF2149"/>
</dbReference>
<feature type="region of interest" description="Disordered" evidence="1">
    <location>
        <begin position="113"/>
        <end position="140"/>
    </location>
</feature>
<sequence>MKKSRRYRRGGILIGEEDPSPMNGVGNLFDTAMVFSVALLVALVMSYSLPELLNPSEDLTIVKNPGSQDMQIIIKEEGKPIEVMNMTDNIGGGTGEVLGTAYQLADGRVIYVPDDSEGGTSTSTNKSVPTKSIPVKPTSN</sequence>
<reference evidence="3" key="1">
    <citation type="submission" date="2023-07" db="EMBL/GenBank/DDBJ databases">
        <title>Whole-genome sequencing of a new Methanosarcina sp. Z-7115.</title>
        <authorList>
            <person name="Zhilina T.N."/>
            <person name="Merkel A.Y."/>
        </authorList>
    </citation>
    <scope>NUCLEOTIDE SEQUENCE [LARGE SCALE GENOMIC DNA]</scope>
    <source>
        <strain evidence="3">Z-7115</strain>
    </source>
</reference>
<dbReference type="RefSeq" id="WP_310576339.1">
    <property type="nucleotide sequence ID" value="NZ_JAVKPK010000045.1"/>
</dbReference>
<dbReference type="Pfam" id="PF09919">
    <property type="entry name" value="DUF2149"/>
    <property type="match status" value="1"/>
</dbReference>
<name>A0ABU2D2Y9_9EURY</name>
<dbReference type="EMBL" id="JAVKPK010000045">
    <property type="protein sequence ID" value="MDR7666311.1"/>
    <property type="molecule type" value="Genomic_DNA"/>
</dbReference>
<feature type="compositionally biased region" description="Polar residues" evidence="1">
    <location>
        <begin position="118"/>
        <end position="130"/>
    </location>
</feature>
<accession>A0ABU2D2Y9</accession>
<evidence type="ECO:0000313" key="2">
    <source>
        <dbReference type="EMBL" id="MDR7666311.1"/>
    </source>
</evidence>
<dbReference type="Proteomes" id="UP001246244">
    <property type="component" value="Unassembled WGS sequence"/>
</dbReference>
<organism evidence="2 3">
    <name type="scientific">Methanosarcina baikalica</name>
    <dbReference type="NCBI Taxonomy" id="3073890"/>
    <lineage>
        <taxon>Archaea</taxon>
        <taxon>Methanobacteriati</taxon>
        <taxon>Methanobacteriota</taxon>
        <taxon>Stenosarchaea group</taxon>
        <taxon>Methanomicrobia</taxon>
        <taxon>Methanosarcinales</taxon>
        <taxon>Methanosarcinaceae</taxon>
        <taxon>Methanosarcina</taxon>
    </lineage>
</organism>
<evidence type="ECO:0000313" key="3">
    <source>
        <dbReference type="Proteomes" id="UP001246244"/>
    </source>
</evidence>
<keyword evidence="3" id="KW-1185">Reference proteome</keyword>
<gene>
    <name evidence="2" type="ORF">RG963_11075</name>
</gene>